<feature type="transmembrane region" description="Helical" evidence="2">
    <location>
        <begin position="135"/>
        <end position="161"/>
    </location>
</feature>
<feature type="transmembrane region" description="Helical" evidence="2">
    <location>
        <begin position="79"/>
        <end position="98"/>
    </location>
</feature>
<gene>
    <name evidence="3" type="ORF">HNR25_002919</name>
</gene>
<feature type="compositionally biased region" description="Low complexity" evidence="1">
    <location>
        <begin position="43"/>
        <end position="64"/>
    </location>
</feature>
<proteinExistence type="predicted"/>
<comment type="caution">
    <text evidence="3">The sequence shown here is derived from an EMBL/GenBank/DDBJ whole genome shotgun (WGS) entry which is preliminary data.</text>
</comment>
<keyword evidence="2" id="KW-1133">Transmembrane helix</keyword>
<feature type="region of interest" description="Disordered" evidence="1">
    <location>
        <begin position="1"/>
        <end position="72"/>
    </location>
</feature>
<dbReference type="AlphaFoldDB" id="A0A841EE21"/>
<evidence type="ECO:0000256" key="2">
    <source>
        <dbReference type="SAM" id="Phobius"/>
    </source>
</evidence>
<keyword evidence="4" id="KW-1185">Reference proteome</keyword>
<reference evidence="3 4" key="1">
    <citation type="submission" date="2020-08" db="EMBL/GenBank/DDBJ databases">
        <title>Sequencing the genomes of 1000 actinobacteria strains.</title>
        <authorList>
            <person name="Klenk H.-P."/>
        </authorList>
    </citation>
    <scope>NUCLEOTIDE SEQUENCE [LARGE SCALE GENOMIC DNA]</scope>
    <source>
        <strain evidence="3 4">DSM 44593</strain>
    </source>
</reference>
<name>A0A841EE21_9ACTN</name>
<dbReference type="RefSeq" id="WP_017542381.1">
    <property type="nucleotide sequence ID" value="NZ_BAABKT010000026.1"/>
</dbReference>
<keyword evidence="2" id="KW-0472">Membrane</keyword>
<sequence length="162" mass="16784">MSELRGGRRDSFWDAEPASLGPQPAAHHRGRDPFAPAPPPPVQRHGAPAPAAPGSAGASGADGAPAPPPSEPPARVGSAVAALLCALLTLLCPLVFVLLGFPMLSLLIDVPAIVFGIVGLTRLHDPMEVERCIRYTWACILVYLALMAVILAAAIMVVLSFA</sequence>
<evidence type="ECO:0000313" key="4">
    <source>
        <dbReference type="Proteomes" id="UP000578077"/>
    </source>
</evidence>
<accession>A0A841EE21</accession>
<keyword evidence="2" id="KW-0812">Transmembrane</keyword>
<protein>
    <submittedName>
        <fullName evidence="3">Uncharacterized protein</fullName>
    </submittedName>
</protein>
<dbReference type="Proteomes" id="UP000578077">
    <property type="component" value="Unassembled WGS sequence"/>
</dbReference>
<feature type="compositionally biased region" description="Basic and acidic residues" evidence="1">
    <location>
        <begin position="1"/>
        <end position="12"/>
    </location>
</feature>
<evidence type="ECO:0000313" key="3">
    <source>
        <dbReference type="EMBL" id="MBB5999168.1"/>
    </source>
</evidence>
<organism evidence="3 4">
    <name type="scientific">Streptomonospora salina</name>
    <dbReference type="NCBI Taxonomy" id="104205"/>
    <lineage>
        <taxon>Bacteria</taxon>
        <taxon>Bacillati</taxon>
        <taxon>Actinomycetota</taxon>
        <taxon>Actinomycetes</taxon>
        <taxon>Streptosporangiales</taxon>
        <taxon>Nocardiopsidaceae</taxon>
        <taxon>Streptomonospora</taxon>
    </lineage>
</organism>
<dbReference type="EMBL" id="JACHLY010000001">
    <property type="protein sequence ID" value="MBB5999168.1"/>
    <property type="molecule type" value="Genomic_DNA"/>
</dbReference>
<evidence type="ECO:0000256" key="1">
    <source>
        <dbReference type="SAM" id="MobiDB-lite"/>
    </source>
</evidence>
<feature type="transmembrane region" description="Helical" evidence="2">
    <location>
        <begin position="104"/>
        <end position="123"/>
    </location>
</feature>